<reference evidence="8 9" key="1">
    <citation type="journal article" date="2015" name="Sci. Rep.">
        <title>Genome of the facultative scuticociliatosis pathogen Pseudocohnilembus persalinus provides insight into its virulence through horizontal gene transfer.</title>
        <authorList>
            <person name="Xiong J."/>
            <person name="Wang G."/>
            <person name="Cheng J."/>
            <person name="Tian M."/>
            <person name="Pan X."/>
            <person name="Warren A."/>
            <person name="Jiang C."/>
            <person name="Yuan D."/>
            <person name="Miao W."/>
        </authorList>
    </citation>
    <scope>NUCLEOTIDE SEQUENCE [LARGE SCALE GENOMIC DNA]</scope>
    <source>
        <strain evidence="8">36N120E</strain>
    </source>
</reference>
<gene>
    <name evidence="8" type="ORF">PPERSA_04052</name>
</gene>
<evidence type="ECO:0000313" key="8">
    <source>
        <dbReference type="EMBL" id="KRX02849.1"/>
    </source>
</evidence>
<organism evidence="8 9">
    <name type="scientific">Pseudocohnilembus persalinus</name>
    <name type="common">Ciliate</name>
    <dbReference type="NCBI Taxonomy" id="266149"/>
    <lineage>
        <taxon>Eukaryota</taxon>
        <taxon>Sar</taxon>
        <taxon>Alveolata</taxon>
        <taxon>Ciliophora</taxon>
        <taxon>Intramacronucleata</taxon>
        <taxon>Oligohymenophorea</taxon>
        <taxon>Scuticociliatia</taxon>
        <taxon>Philasterida</taxon>
        <taxon>Pseudocohnilembidae</taxon>
        <taxon>Pseudocohnilembus</taxon>
    </lineage>
</organism>
<dbReference type="InterPro" id="IPR011992">
    <property type="entry name" value="EF-hand-dom_pair"/>
</dbReference>
<dbReference type="PROSITE" id="PS50082">
    <property type="entry name" value="WD_REPEATS_2"/>
    <property type="match status" value="1"/>
</dbReference>
<evidence type="ECO:0000256" key="7">
    <source>
        <dbReference type="SAM" id="MobiDB-lite"/>
    </source>
</evidence>
<name>A0A0V0QLB6_PSEPJ</name>
<dbReference type="PANTHER" id="PTHR13720">
    <property type="entry name" value="WD-40 REPEAT PROTEIN"/>
    <property type="match status" value="1"/>
</dbReference>
<dbReference type="Proteomes" id="UP000054937">
    <property type="component" value="Unassembled WGS sequence"/>
</dbReference>
<accession>A0A0V0QLB6</accession>
<keyword evidence="4" id="KW-0966">Cell projection</keyword>
<proteinExistence type="predicted"/>
<dbReference type="AlphaFoldDB" id="A0A0V0QLB6"/>
<dbReference type="SUPFAM" id="SSF101908">
    <property type="entry name" value="Putative isomerase YbhE"/>
    <property type="match status" value="1"/>
</dbReference>
<feature type="repeat" description="WD" evidence="6">
    <location>
        <begin position="760"/>
        <end position="795"/>
    </location>
</feature>
<dbReference type="InterPro" id="IPR001680">
    <property type="entry name" value="WD40_rpt"/>
</dbReference>
<evidence type="ECO:0000256" key="6">
    <source>
        <dbReference type="PROSITE-ProRule" id="PRU00221"/>
    </source>
</evidence>
<evidence type="ECO:0000256" key="3">
    <source>
        <dbReference type="ARBA" id="ARBA00022737"/>
    </source>
</evidence>
<evidence type="ECO:0000256" key="4">
    <source>
        <dbReference type="ARBA" id="ARBA00023273"/>
    </source>
</evidence>
<evidence type="ECO:0000313" key="9">
    <source>
        <dbReference type="Proteomes" id="UP000054937"/>
    </source>
</evidence>
<keyword evidence="9" id="KW-1185">Reference proteome</keyword>
<comment type="subcellular location">
    <subcellularLocation>
        <location evidence="1">Cell projection</location>
        <location evidence="1">Cilium</location>
    </subcellularLocation>
</comment>
<dbReference type="SUPFAM" id="SSF50978">
    <property type="entry name" value="WD40 repeat-like"/>
    <property type="match status" value="1"/>
</dbReference>
<dbReference type="InterPro" id="IPR036322">
    <property type="entry name" value="WD40_repeat_dom_sf"/>
</dbReference>
<dbReference type="OMA" id="YYAQIRA"/>
<evidence type="ECO:0000256" key="1">
    <source>
        <dbReference type="ARBA" id="ARBA00004138"/>
    </source>
</evidence>
<dbReference type="EMBL" id="LDAU01000151">
    <property type="protein sequence ID" value="KRX02849.1"/>
    <property type="molecule type" value="Genomic_DNA"/>
</dbReference>
<dbReference type="SMART" id="SM00320">
    <property type="entry name" value="WD40"/>
    <property type="match status" value="6"/>
</dbReference>
<dbReference type="Pfam" id="PF00400">
    <property type="entry name" value="WD40"/>
    <property type="match status" value="1"/>
</dbReference>
<dbReference type="InterPro" id="IPR015943">
    <property type="entry name" value="WD40/YVTN_repeat-like_dom_sf"/>
</dbReference>
<sequence>MYQNYEESGDYDYEGEANRIKALELKWTLGFNFENIDCVHNLTSGEKNEIFYVVGHTGVIYDYKNNTQKLLQGHCNKIMCSAYHRSPDGKNDIIVTADVGPDSMLVVWDAQTGTPRKTIFDPNTHGTQFLDISPNGEYITTISMEPNLRIENQVITLWKWDDDQPSKITQTCDFYDKKGEKFKFPQTAYINYIKFNPDNHYELVTTSKEQVIFWNWESSGKEFEHKGFEYYVPTKNWQAHLTQTVFIPNTCSAVTGTVDGFIIVWDISLILEDYTQPEERRQIKRVNLMSNQKKSENGKKEPVAINILKIQGDNLVIGSSNGCIRFYDFYFRIKAWFEDIEIGSITSISFAAEDLESSSQQKDTQQMLDNQDDGETAFKCPDFIVVDKEAKVTVLNYELFERIEKDSKKGEVILKQIVSPIVNISVRPKSTLLAIVCQNGDLFEWDFEQKSHYLTAMKTFQDYPKCIDYSPIYVEKRIDDGIEKKIEKGFLAVATGRRDGAIKNPQAIQNSSSGKVHIMHYDLNGNKNQWQNAVLDITQNDSNKPVVEQQVFSSNGKYLACMDSDYGVTLFCYDHKTWDPNNEKEWQYVGKHRVHHAKLRSISFAECIDKVTEQKYYKLFSIAEDMKLCEYNIIEIDYKDSKANFVERLQLVSMYPIEQESIPTACCQYPINMYKEDVLLTVNDQYKIKLWKCVDKYEKTCKKTVLGPTYGGAIEKLLVLNQNDIQNDYQDKYLAYATNSKVVGIIKLPLEGNPNQTMGLIAHADKITGITSTYDGSLFFTSGSDDYAVNIWNVNFKVLEEEVFYTNPNEDPFPALLEGGEDGQTHQDLKDFFYYSQIRSKDEDSTKARKLDGQVPLIAIPDMMRSMGYYPTLKEIENMQKEVEQSKYLETGQLVTELDLKMFLKLFVNHRPVYGISKQQVAEAIEILAETTENKNALTDKEFQDILMNEGEKISPEEWQQINKILMGDDNYLPELINAENLTNDILGFEDQDEEADDQIDEADFEDEEDQEAEEN</sequence>
<dbReference type="PANTHER" id="PTHR13720:SF13">
    <property type="entry name" value="CILIA- AND FLAGELLA-ASSOCIATED PROTEIN 251"/>
    <property type="match status" value="1"/>
</dbReference>
<evidence type="ECO:0000256" key="2">
    <source>
        <dbReference type="ARBA" id="ARBA00022574"/>
    </source>
</evidence>
<comment type="caution">
    <text evidence="8">The sequence shown here is derived from an EMBL/GenBank/DDBJ whole genome shotgun (WGS) entry which is preliminary data.</text>
</comment>
<dbReference type="InParanoid" id="A0A0V0QLB6"/>
<feature type="region of interest" description="Disordered" evidence="7">
    <location>
        <begin position="991"/>
        <end position="1016"/>
    </location>
</feature>
<dbReference type="SUPFAM" id="SSF47473">
    <property type="entry name" value="EF-hand"/>
    <property type="match status" value="1"/>
</dbReference>
<dbReference type="Gene3D" id="2.130.10.10">
    <property type="entry name" value="YVTN repeat-like/Quinoprotein amine dehydrogenase"/>
    <property type="match status" value="3"/>
</dbReference>
<protein>
    <recommendedName>
        <fullName evidence="5">Cilia- and flagella-associated protein 251</fullName>
    </recommendedName>
</protein>
<dbReference type="OrthoDB" id="4899631at2759"/>
<dbReference type="InterPro" id="IPR050630">
    <property type="entry name" value="WD_repeat_EMAP"/>
</dbReference>
<keyword evidence="3" id="KW-0677">Repeat</keyword>
<keyword evidence="2 6" id="KW-0853">WD repeat</keyword>
<evidence type="ECO:0000256" key="5">
    <source>
        <dbReference type="ARBA" id="ARBA00040994"/>
    </source>
</evidence>
<dbReference type="GO" id="GO:0031514">
    <property type="term" value="C:motile cilium"/>
    <property type="evidence" value="ECO:0007669"/>
    <property type="project" value="TreeGrafter"/>
</dbReference>